<dbReference type="RefSeq" id="WP_358353715.1">
    <property type="nucleotide sequence ID" value="NZ_JBEZFP010000031.1"/>
</dbReference>
<gene>
    <name evidence="2" type="ORF">AB0C36_14865</name>
</gene>
<dbReference type="PANTHER" id="PTHR22893:SF91">
    <property type="entry name" value="NADPH DEHYDROGENASE 2-RELATED"/>
    <property type="match status" value="1"/>
</dbReference>
<sequence length="379" mass="40457">MRTSVAATLDQPLLAAVRLGRLTLPNRVVMAPLTRARASNEDRTPTELHTAYYAQRASAGLIVTEGTWVSERAVGFLNVPGIHSDAQVAAWRRVTDVVHAVGGRIVQQLWHSGAASHPDHLGGALPAGPSAVNPHEQSFTAEGFKATPTPRAMTPADIADTVAEFRRAAANARRAGFDGVEIHALGSSLFPQFLNPRLNRRTDAYGGDPARRRRLLLEVVDAVAEAWDGQGPGVRLSPYWSAACFAPDPESLADYEALVVALNDHPVTYLHLRGRDLEAPGARPDTEAIARYRRLFDGPCIANLGFDRESGNAAVARGVADAVAYGTAFVANPDLVERFALGRELAAGDPTTYYAGGAEGYADYPASTTGTTTTRVTQN</sequence>
<dbReference type="PANTHER" id="PTHR22893">
    <property type="entry name" value="NADH OXIDOREDUCTASE-RELATED"/>
    <property type="match status" value="1"/>
</dbReference>
<comment type="caution">
    <text evidence="2">The sequence shown here is derived from an EMBL/GenBank/DDBJ whole genome shotgun (WGS) entry which is preliminary data.</text>
</comment>
<evidence type="ECO:0000259" key="1">
    <source>
        <dbReference type="Pfam" id="PF00724"/>
    </source>
</evidence>
<dbReference type="Pfam" id="PF00724">
    <property type="entry name" value="Oxidored_FMN"/>
    <property type="match status" value="1"/>
</dbReference>
<evidence type="ECO:0000313" key="2">
    <source>
        <dbReference type="EMBL" id="MEU8134784.1"/>
    </source>
</evidence>
<accession>A0ABV3DHX6</accession>
<dbReference type="SUPFAM" id="SSF51395">
    <property type="entry name" value="FMN-linked oxidoreductases"/>
    <property type="match status" value="1"/>
</dbReference>
<evidence type="ECO:0000313" key="3">
    <source>
        <dbReference type="Proteomes" id="UP001551482"/>
    </source>
</evidence>
<dbReference type="CDD" id="cd02933">
    <property type="entry name" value="OYE_like_FMN"/>
    <property type="match status" value="1"/>
</dbReference>
<dbReference type="Gene3D" id="3.20.20.70">
    <property type="entry name" value="Aldolase class I"/>
    <property type="match status" value="1"/>
</dbReference>
<dbReference type="InterPro" id="IPR045247">
    <property type="entry name" value="Oye-like"/>
</dbReference>
<proteinExistence type="predicted"/>
<reference evidence="2 3" key="1">
    <citation type="submission" date="2024-06" db="EMBL/GenBank/DDBJ databases">
        <title>The Natural Products Discovery Center: Release of the First 8490 Sequenced Strains for Exploring Actinobacteria Biosynthetic Diversity.</title>
        <authorList>
            <person name="Kalkreuter E."/>
            <person name="Kautsar S.A."/>
            <person name="Yang D."/>
            <person name="Bader C.D."/>
            <person name="Teijaro C.N."/>
            <person name="Fluegel L."/>
            <person name="Davis C.M."/>
            <person name="Simpson J.R."/>
            <person name="Lauterbach L."/>
            <person name="Steele A.D."/>
            <person name="Gui C."/>
            <person name="Meng S."/>
            <person name="Li G."/>
            <person name="Viehrig K."/>
            <person name="Ye F."/>
            <person name="Su P."/>
            <person name="Kiefer A.F."/>
            <person name="Nichols A."/>
            <person name="Cepeda A.J."/>
            <person name="Yan W."/>
            <person name="Fan B."/>
            <person name="Jiang Y."/>
            <person name="Adhikari A."/>
            <person name="Zheng C.-J."/>
            <person name="Schuster L."/>
            <person name="Cowan T.M."/>
            <person name="Smanski M.J."/>
            <person name="Chevrette M.G."/>
            <person name="De Carvalho L.P.S."/>
            <person name="Shen B."/>
        </authorList>
    </citation>
    <scope>NUCLEOTIDE SEQUENCE [LARGE SCALE GENOMIC DNA]</scope>
    <source>
        <strain evidence="2 3">NPDC048946</strain>
    </source>
</reference>
<protein>
    <submittedName>
        <fullName evidence="2">Alkene reductase</fullName>
    </submittedName>
</protein>
<organism evidence="2 3">
    <name type="scientific">Streptodolium elevatio</name>
    <dbReference type="NCBI Taxonomy" id="3157996"/>
    <lineage>
        <taxon>Bacteria</taxon>
        <taxon>Bacillati</taxon>
        <taxon>Actinomycetota</taxon>
        <taxon>Actinomycetes</taxon>
        <taxon>Kitasatosporales</taxon>
        <taxon>Streptomycetaceae</taxon>
        <taxon>Streptodolium</taxon>
    </lineage>
</organism>
<dbReference type="InterPro" id="IPR013785">
    <property type="entry name" value="Aldolase_TIM"/>
</dbReference>
<dbReference type="EMBL" id="JBEZFP010000031">
    <property type="protein sequence ID" value="MEU8134784.1"/>
    <property type="molecule type" value="Genomic_DNA"/>
</dbReference>
<dbReference type="Proteomes" id="UP001551482">
    <property type="component" value="Unassembled WGS sequence"/>
</dbReference>
<feature type="domain" description="NADH:flavin oxidoreductase/NADH oxidase N-terminal" evidence="1">
    <location>
        <begin position="16"/>
        <end position="344"/>
    </location>
</feature>
<dbReference type="InterPro" id="IPR001155">
    <property type="entry name" value="OxRdtase_FMN_N"/>
</dbReference>
<keyword evidence="3" id="KW-1185">Reference proteome</keyword>
<name>A0ABV3DHX6_9ACTN</name>